<dbReference type="Proteomes" id="UP000063781">
    <property type="component" value="Chromosome"/>
</dbReference>
<dbReference type="GO" id="GO:0033179">
    <property type="term" value="C:proton-transporting V-type ATPase, V0 domain"/>
    <property type="evidence" value="ECO:0007669"/>
    <property type="project" value="InterPro"/>
</dbReference>
<dbReference type="GO" id="GO:0007035">
    <property type="term" value="P:vacuolar acidification"/>
    <property type="evidence" value="ECO:0007669"/>
    <property type="project" value="TreeGrafter"/>
</dbReference>
<keyword evidence="5 8" id="KW-1133">Transmembrane helix</keyword>
<evidence type="ECO:0000313" key="9">
    <source>
        <dbReference type="EMBL" id="AMC94280.1"/>
    </source>
</evidence>
<dbReference type="GO" id="GO:0016471">
    <property type="term" value="C:vacuolar proton-transporting V-type ATPase complex"/>
    <property type="evidence" value="ECO:0007669"/>
    <property type="project" value="TreeGrafter"/>
</dbReference>
<comment type="subcellular location">
    <subcellularLocation>
        <location evidence="1">Membrane</location>
        <topology evidence="1">Multi-pass membrane protein</topology>
    </subcellularLocation>
</comment>
<dbReference type="InterPro" id="IPR002490">
    <property type="entry name" value="V-ATPase_116kDa_su"/>
</dbReference>
<evidence type="ECO:0000256" key="7">
    <source>
        <dbReference type="ARBA" id="ARBA00023136"/>
    </source>
</evidence>
<dbReference type="AlphaFoldDB" id="A0A0X8H1G7"/>
<evidence type="ECO:0000313" key="10">
    <source>
        <dbReference type="Proteomes" id="UP000063781"/>
    </source>
</evidence>
<keyword evidence="3" id="KW-0813">Transport</keyword>
<evidence type="ECO:0000256" key="5">
    <source>
        <dbReference type="ARBA" id="ARBA00022989"/>
    </source>
</evidence>
<protein>
    <submittedName>
        <fullName evidence="9">Uncharacterized protein</fullName>
    </submittedName>
</protein>
<sequence>MAIVKMSEFKLFVMNDDLETVLQALQRYKNVNFAQSVSQEHPGFHPVKSTYDFENNEIKRSMIQLVIKRVQDANRKKKESKGLFGSLNVKNMSFEEIESVVHNTDLDEILETYSEMYERKTGLINGFQCYVPWEHKGLPIDVMKLLVHQKPMIGTVACDDAKQFDAELHRVDSVFYMTKEVPDKNQVIFVILPPKGSEETLSITAEKYDLSYRSAVSLEITKQVDEMISLLNRTLEKRLNMRNRIQSIGPFEDVLKIHYEYLNNEALKESVKSQFIQSKHVTIMRGWIETEFEDEFRTVVSDSVLGKVDLEITPAPLHSMEVPIKLKNNGFNKAFEPITNMYSQPRYDELDPTPIFAPFYAFFFGMMLADLGYGLVMAIGLGLALKFINFKPQTKDMLKLLFYVSFPTMLWGLIYGSFFGGLVPMKALIDINYDFTMVLILALGFGVFHLFAGMAVKAYLHIRDYKFRYVIYDVLFWYMTLLGAIVLVSMMFTDFLAPYQTIAMWTMIIGMVGIVLTNGRSAKTIPGKAVSGLYSLYGLTNYVGDIVSYSRLMALGLAGASIGMAFNTMMGMVQGFGFMGTLAGIVIFMIGHTFNLLISGLSSYVHSARLTYVEFFGKFFVGGGQAFKAFRSSAEYINVE</sequence>
<feature type="transmembrane region" description="Helical" evidence="8">
    <location>
        <begin position="552"/>
        <end position="570"/>
    </location>
</feature>
<keyword evidence="6" id="KW-0406">Ion transport</keyword>
<feature type="transmembrane region" description="Helical" evidence="8">
    <location>
        <begin position="576"/>
        <end position="598"/>
    </location>
</feature>
<dbReference type="Pfam" id="PF01496">
    <property type="entry name" value="V_ATPase_I"/>
    <property type="match status" value="2"/>
</dbReference>
<keyword evidence="7 8" id="KW-0472">Membrane</keyword>
<reference evidence="9 10" key="1">
    <citation type="submission" date="2015-10" db="EMBL/GenBank/DDBJ databases">
        <title>Erysipelothrix larvae sp. LV19 isolated from the larval gut of the rhinoceros beetle, Trypoxylus dichotomus.</title>
        <authorList>
            <person name="Lim S."/>
            <person name="Kim B.-C."/>
        </authorList>
    </citation>
    <scope>NUCLEOTIDE SEQUENCE [LARGE SCALE GENOMIC DNA]</scope>
    <source>
        <strain evidence="9 10">LV19</strain>
    </source>
</reference>
<evidence type="ECO:0000256" key="6">
    <source>
        <dbReference type="ARBA" id="ARBA00023065"/>
    </source>
</evidence>
<dbReference type="RefSeq" id="WP_067633830.1">
    <property type="nucleotide sequence ID" value="NZ_CP013213.1"/>
</dbReference>
<name>A0A0X8H1G7_9FIRM</name>
<evidence type="ECO:0000256" key="4">
    <source>
        <dbReference type="ARBA" id="ARBA00022692"/>
    </source>
</evidence>
<feature type="transmembrane region" description="Helical" evidence="8">
    <location>
        <begin position="400"/>
        <end position="423"/>
    </location>
</feature>
<evidence type="ECO:0000256" key="1">
    <source>
        <dbReference type="ARBA" id="ARBA00004141"/>
    </source>
</evidence>
<comment type="similarity">
    <text evidence="2">Belongs to the V-ATPase 116 kDa subunit family.</text>
</comment>
<keyword evidence="10" id="KW-1185">Reference proteome</keyword>
<proteinExistence type="inferred from homology"/>
<evidence type="ECO:0000256" key="2">
    <source>
        <dbReference type="ARBA" id="ARBA00009904"/>
    </source>
</evidence>
<evidence type="ECO:0000256" key="8">
    <source>
        <dbReference type="SAM" id="Phobius"/>
    </source>
</evidence>
<feature type="transmembrane region" description="Helical" evidence="8">
    <location>
        <begin position="498"/>
        <end position="516"/>
    </location>
</feature>
<dbReference type="PANTHER" id="PTHR11629">
    <property type="entry name" value="VACUOLAR PROTON ATPASES"/>
    <property type="match status" value="1"/>
</dbReference>
<dbReference type="STRING" id="1514105.AOC36_09935"/>
<dbReference type="PANTHER" id="PTHR11629:SF63">
    <property type="entry name" value="V-TYPE PROTON ATPASE SUBUNIT A"/>
    <property type="match status" value="1"/>
</dbReference>
<dbReference type="GO" id="GO:0051117">
    <property type="term" value="F:ATPase binding"/>
    <property type="evidence" value="ECO:0007669"/>
    <property type="project" value="TreeGrafter"/>
</dbReference>
<organism evidence="9 10">
    <name type="scientific">Erysipelothrix larvae</name>
    <dbReference type="NCBI Taxonomy" id="1514105"/>
    <lineage>
        <taxon>Bacteria</taxon>
        <taxon>Bacillati</taxon>
        <taxon>Bacillota</taxon>
        <taxon>Erysipelotrichia</taxon>
        <taxon>Erysipelotrichales</taxon>
        <taxon>Erysipelotrichaceae</taxon>
        <taxon>Erysipelothrix</taxon>
    </lineage>
</organism>
<keyword evidence="4 8" id="KW-0812">Transmembrane</keyword>
<dbReference type="KEGG" id="erl:AOC36_09935"/>
<gene>
    <name evidence="9" type="ORF">AOC36_09935</name>
</gene>
<evidence type="ECO:0000256" key="3">
    <source>
        <dbReference type="ARBA" id="ARBA00022448"/>
    </source>
</evidence>
<feature type="transmembrane region" description="Helical" evidence="8">
    <location>
        <begin position="435"/>
        <end position="458"/>
    </location>
</feature>
<dbReference type="GO" id="GO:0046961">
    <property type="term" value="F:proton-transporting ATPase activity, rotational mechanism"/>
    <property type="evidence" value="ECO:0007669"/>
    <property type="project" value="InterPro"/>
</dbReference>
<dbReference type="EMBL" id="CP013213">
    <property type="protein sequence ID" value="AMC94280.1"/>
    <property type="molecule type" value="Genomic_DNA"/>
</dbReference>
<feature type="transmembrane region" description="Helical" evidence="8">
    <location>
        <begin position="470"/>
        <end position="492"/>
    </location>
</feature>
<feature type="transmembrane region" description="Helical" evidence="8">
    <location>
        <begin position="359"/>
        <end position="388"/>
    </location>
</feature>
<dbReference type="OrthoDB" id="9803814at2"/>
<accession>A0A0X8H1G7</accession>